<reference evidence="1" key="1">
    <citation type="submission" date="2021-02" db="EMBL/GenBank/DDBJ databases">
        <authorList>
            <consortium name="DOE Joint Genome Institute"/>
            <person name="Ahrendt S."/>
            <person name="Looney B.P."/>
            <person name="Miyauchi S."/>
            <person name="Morin E."/>
            <person name="Drula E."/>
            <person name="Courty P.E."/>
            <person name="Chicoki N."/>
            <person name="Fauchery L."/>
            <person name="Kohler A."/>
            <person name="Kuo A."/>
            <person name="Labutti K."/>
            <person name="Pangilinan J."/>
            <person name="Lipzen A."/>
            <person name="Riley R."/>
            <person name="Andreopoulos W."/>
            <person name="He G."/>
            <person name="Johnson J."/>
            <person name="Barry K.W."/>
            <person name="Grigoriev I.V."/>
            <person name="Nagy L."/>
            <person name="Hibbett D."/>
            <person name="Henrissat B."/>
            <person name="Matheny P.B."/>
            <person name="Labbe J."/>
            <person name="Martin F."/>
        </authorList>
    </citation>
    <scope>NUCLEOTIDE SEQUENCE</scope>
    <source>
        <strain evidence="1">FP105234-sp</strain>
    </source>
</reference>
<dbReference type="EMBL" id="MU276000">
    <property type="protein sequence ID" value="KAI0043910.1"/>
    <property type="molecule type" value="Genomic_DNA"/>
</dbReference>
<proteinExistence type="predicted"/>
<evidence type="ECO:0000313" key="1">
    <source>
        <dbReference type="EMBL" id="KAI0043910.1"/>
    </source>
</evidence>
<name>A0ACB8RIP5_9AGAM</name>
<sequence length="262" mass="27848">MNAARALAKSAGTVSQRLSTFHTSFFSAYRPQQSMTFKISHINNAYITYYAQHSPPSAQSDPPFSFENAPGHFAAAGLHEQREDVELEPARDGATAMAGPLAAEDDQDGRGHAAVEQAHVRERTMVEAQAGPFAAEDEQDGRGHAAVAQAYVRRRTMEQQPGHGGERPLPATPSAADPREGSTVGDHGEAEDREEVPCEPRVGDVTNAVTTYGVFSSESSPAAQGCSFGVRVQSSLAAMISRLRGKAVIMDEELGLGNAARG</sequence>
<dbReference type="Proteomes" id="UP000814033">
    <property type="component" value="Unassembled WGS sequence"/>
</dbReference>
<organism evidence="1 2">
    <name type="scientific">Auriscalpium vulgare</name>
    <dbReference type="NCBI Taxonomy" id="40419"/>
    <lineage>
        <taxon>Eukaryota</taxon>
        <taxon>Fungi</taxon>
        <taxon>Dikarya</taxon>
        <taxon>Basidiomycota</taxon>
        <taxon>Agaricomycotina</taxon>
        <taxon>Agaricomycetes</taxon>
        <taxon>Russulales</taxon>
        <taxon>Auriscalpiaceae</taxon>
        <taxon>Auriscalpium</taxon>
    </lineage>
</organism>
<reference evidence="1" key="2">
    <citation type="journal article" date="2022" name="New Phytol.">
        <title>Evolutionary transition to the ectomycorrhizal habit in the genomes of a hyperdiverse lineage of mushroom-forming fungi.</title>
        <authorList>
            <person name="Looney B."/>
            <person name="Miyauchi S."/>
            <person name="Morin E."/>
            <person name="Drula E."/>
            <person name="Courty P.E."/>
            <person name="Kohler A."/>
            <person name="Kuo A."/>
            <person name="LaButti K."/>
            <person name="Pangilinan J."/>
            <person name="Lipzen A."/>
            <person name="Riley R."/>
            <person name="Andreopoulos W."/>
            <person name="He G."/>
            <person name="Johnson J."/>
            <person name="Nolan M."/>
            <person name="Tritt A."/>
            <person name="Barry K.W."/>
            <person name="Grigoriev I.V."/>
            <person name="Nagy L.G."/>
            <person name="Hibbett D."/>
            <person name="Henrissat B."/>
            <person name="Matheny P.B."/>
            <person name="Labbe J."/>
            <person name="Martin F.M."/>
        </authorList>
    </citation>
    <scope>NUCLEOTIDE SEQUENCE</scope>
    <source>
        <strain evidence="1">FP105234-sp</strain>
    </source>
</reference>
<accession>A0ACB8RIP5</accession>
<comment type="caution">
    <text evidence="1">The sequence shown here is derived from an EMBL/GenBank/DDBJ whole genome shotgun (WGS) entry which is preliminary data.</text>
</comment>
<protein>
    <submittedName>
        <fullName evidence="1">Uncharacterized protein</fullName>
    </submittedName>
</protein>
<keyword evidence="2" id="KW-1185">Reference proteome</keyword>
<evidence type="ECO:0000313" key="2">
    <source>
        <dbReference type="Proteomes" id="UP000814033"/>
    </source>
</evidence>
<gene>
    <name evidence="1" type="ORF">FA95DRAFT_1574800</name>
</gene>